<evidence type="ECO:0000256" key="1">
    <source>
        <dbReference type="SAM" id="Phobius"/>
    </source>
</evidence>
<keyword evidence="1" id="KW-0812">Transmembrane</keyword>
<sequence>MHTSIRQCVLFDKIFNAGIRIFNFLICAISCSAFCFAYFVFRTYLLLAMHA</sequence>
<name>Q1Q0S8_KUEST</name>
<dbReference type="AlphaFoldDB" id="Q1Q0S8"/>
<keyword evidence="1" id="KW-0472">Membrane</keyword>
<keyword evidence="1" id="KW-1133">Transmembrane helix</keyword>
<organism evidence="2">
    <name type="scientific">Kuenenia stuttgartiensis</name>
    <dbReference type="NCBI Taxonomy" id="174633"/>
    <lineage>
        <taxon>Bacteria</taxon>
        <taxon>Pseudomonadati</taxon>
        <taxon>Planctomycetota</taxon>
        <taxon>Candidatus Brocadiia</taxon>
        <taxon>Candidatus Brocadiales</taxon>
        <taxon>Candidatus Brocadiaceae</taxon>
        <taxon>Candidatus Kuenenia</taxon>
    </lineage>
</organism>
<feature type="transmembrane region" description="Helical" evidence="1">
    <location>
        <begin position="21"/>
        <end position="41"/>
    </location>
</feature>
<reference evidence="2" key="1">
    <citation type="journal article" date="2006" name="Nature">
        <title>Deciphering the evolution and metabolism of an anammox bacterium from a community genome.</title>
        <authorList>
            <person name="Strous M."/>
            <person name="Pelletier E."/>
            <person name="Mangenot S."/>
            <person name="Rattei T."/>
            <person name="Lehner A."/>
            <person name="Taylor M.W."/>
            <person name="Horn M."/>
            <person name="Daims H."/>
            <person name="Bartol-Mavel D."/>
            <person name="Wincker P."/>
            <person name="Barbe V."/>
            <person name="Fonknechten N."/>
            <person name="Vallenet D."/>
            <person name="Segurens B."/>
            <person name="Schenowitz-Truong C."/>
            <person name="Medigue C."/>
            <person name="Collingro A."/>
            <person name="Snel B."/>
            <person name="Dutilh B.E."/>
            <person name="OpDenCamp H.J.M."/>
            <person name="vanDerDrift C."/>
            <person name="Cirpus I."/>
            <person name="vanDePas-Schoonen K.T."/>
            <person name="Harhangi H.R."/>
            <person name="vanNiftrik L."/>
            <person name="Schmid M."/>
            <person name="Keltjens J."/>
            <person name="vanDeVossenberg J."/>
            <person name="Kartal B."/>
            <person name="Meier H."/>
            <person name="Frishman D."/>
            <person name="Huynen M.A."/>
            <person name="Mewes H."/>
            <person name="Weissenbach J."/>
            <person name="Jetten M.S.M."/>
            <person name="Wagner M."/>
            <person name="LePaslier D."/>
        </authorList>
    </citation>
    <scope>NUCLEOTIDE SEQUENCE</scope>
</reference>
<proteinExistence type="predicted"/>
<protein>
    <submittedName>
        <fullName evidence="2">Uncharacterized protein</fullName>
    </submittedName>
</protein>
<accession>Q1Q0S8</accession>
<evidence type="ECO:0000313" key="2">
    <source>
        <dbReference type="EMBL" id="CAJ73598.1"/>
    </source>
</evidence>
<dbReference type="EMBL" id="CT573071">
    <property type="protein sequence ID" value="CAJ73598.1"/>
    <property type="molecule type" value="Genomic_DNA"/>
</dbReference>
<reference evidence="2" key="2">
    <citation type="submission" date="2006-01" db="EMBL/GenBank/DDBJ databases">
        <authorList>
            <person name="Genoscope"/>
        </authorList>
    </citation>
    <scope>NUCLEOTIDE SEQUENCE</scope>
</reference>
<gene>
    <name evidence="2" type="ORF">kuste2846</name>
</gene>